<name>A0A921FBC4_9LACO</name>
<accession>A0A921FBC4</accession>
<evidence type="ECO:0000259" key="3">
    <source>
        <dbReference type="Pfam" id="PF17118"/>
    </source>
</evidence>
<keyword evidence="1 2" id="KW-0732">Signal</keyword>
<evidence type="ECO:0000256" key="2">
    <source>
        <dbReference type="SAM" id="SignalP"/>
    </source>
</evidence>
<dbReference type="InterPro" id="IPR031343">
    <property type="entry name" value="DUF5105"/>
</dbReference>
<dbReference type="PROSITE" id="PS51257">
    <property type="entry name" value="PROKAR_LIPOPROTEIN"/>
    <property type="match status" value="1"/>
</dbReference>
<evidence type="ECO:0000313" key="5">
    <source>
        <dbReference type="Proteomes" id="UP000707535"/>
    </source>
</evidence>
<reference evidence="4" key="1">
    <citation type="journal article" date="2021" name="PeerJ">
        <title>Extensive microbial diversity within the chicken gut microbiome revealed by metagenomics and culture.</title>
        <authorList>
            <person name="Gilroy R."/>
            <person name="Ravi A."/>
            <person name="Getino M."/>
            <person name="Pursley I."/>
            <person name="Horton D.L."/>
            <person name="Alikhan N.F."/>
            <person name="Baker D."/>
            <person name="Gharbi K."/>
            <person name="Hall N."/>
            <person name="Watson M."/>
            <person name="Adriaenssens E.M."/>
            <person name="Foster-Nyarko E."/>
            <person name="Jarju S."/>
            <person name="Secka A."/>
            <person name="Antonio M."/>
            <person name="Oren A."/>
            <person name="Chaudhuri R.R."/>
            <person name="La Ragione R."/>
            <person name="Hildebrand F."/>
            <person name="Pallen M.J."/>
        </authorList>
    </citation>
    <scope>NUCLEOTIDE SEQUENCE</scope>
    <source>
        <strain evidence="4">CHK174-6876</strain>
    </source>
</reference>
<dbReference type="Pfam" id="PF17118">
    <property type="entry name" value="DUF5105"/>
    <property type="match status" value="1"/>
</dbReference>
<comment type="caution">
    <text evidence="4">The sequence shown here is derived from an EMBL/GenBank/DDBJ whole genome shotgun (WGS) entry which is preliminary data.</text>
</comment>
<feature type="domain" description="DUF5105" evidence="3">
    <location>
        <begin position="163"/>
        <end position="356"/>
    </location>
</feature>
<reference evidence="4" key="2">
    <citation type="submission" date="2021-09" db="EMBL/GenBank/DDBJ databases">
        <authorList>
            <person name="Gilroy R."/>
        </authorList>
    </citation>
    <scope>NUCLEOTIDE SEQUENCE</scope>
    <source>
        <strain evidence="4">CHK174-6876</strain>
    </source>
</reference>
<dbReference type="Gene3D" id="2.60.40.1240">
    <property type="match status" value="1"/>
</dbReference>
<proteinExistence type="predicted"/>
<dbReference type="InterPro" id="IPR029050">
    <property type="entry name" value="Immunoprotect_excell_Ig-like"/>
</dbReference>
<protein>
    <submittedName>
        <fullName evidence="4">DUF4352 domain-containing protein</fullName>
    </submittedName>
</protein>
<evidence type="ECO:0000313" key="4">
    <source>
        <dbReference type="EMBL" id="HJE97617.1"/>
    </source>
</evidence>
<feature type="chain" id="PRO_5039153259" evidence="2">
    <location>
        <begin position="22"/>
        <end position="361"/>
    </location>
</feature>
<sequence length="361" mass="40305">MKRNKRMLTVALSLAAVFTLAGCGSNSKSSAKKEAAPSNGDAVTIKKGEYIIPEDKKTLGEDEAYLALKLHIKNNGPKQNLMSDDIKLKDKDGDKIKSIDVYGSGDEFSTMNTAKLDKNEVVNGYVVFPVSKDKKYTLEVSPMAADVEEDDDITTTKVKVDTSKYKNHTQDAQKAMASYVDSVLLDKKEGNVSYDKLIANKMEDEKIEYRKVARDFLETDAFNDTIKDEASLKMIEQIQDVNRKKGSVKYSIKSVTPTTAEVTVTPTLVKLSELSSDISDVHQQVEDSQNADGDMSYDDIERAVKETVAEKFPEVLNEMPVREDDSRNIKLIKDGKKWKVDTSESDYDFESLQKAFAGSFY</sequence>
<gene>
    <name evidence="4" type="ORF">K8V00_08350</name>
</gene>
<organism evidence="4 5">
    <name type="scientific">Ligilactobacillus acidipiscis</name>
    <dbReference type="NCBI Taxonomy" id="89059"/>
    <lineage>
        <taxon>Bacteria</taxon>
        <taxon>Bacillati</taxon>
        <taxon>Bacillota</taxon>
        <taxon>Bacilli</taxon>
        <taxon>Lactobacillales</taxon>
        <taxon>Lactobacillaceae</taxon>
        <taxon>Ligilactobacillus</taxon>
    </lineage>
</organism>
<feature type="signal peptide" evidence="2">
    <location>
        <begin position="1"/>
        <end position="21"/>
    </location>
</feature>
<dbReference type="EMBL" id="DYXG01000088">
    <property type="protein sequence ID" value="HJE97617.1"/>
    <property type="molecule type" value="Genomic_DNA"/>
</dbReference>
<evidence type="ECO:0000256" key="1">
    <source>
        <dbReference type="ARBA" id="ARBA00022729"/>
    </source>
</evidence>
<dbReference type="AlphaFoldDB" id="A0A921FBC4"/>
<dbReference type="Proteomes" id="UP000707535">
    <property type="component" value="Unassembled WGS sequence"/>
</dbReference>